<keyword evidence="2" id="KW-1185">Reference proteome</keyword>
<proteinExistence type="predicted"/>
<reference evidence="1 2" key="1">
    <citation type="submission" date="2023-04" db="EMBL/GenBank/DDBJ databases">
        <title>A novel bacteria isolated from coastal sediment.</title>
        <authorList>
            <person name="Liu X.-J."/>
            <person name="Du Z.-J."/>
        </authorList>
    </citation>
    <scope>NUCLEOTIDE SEQUENCE [LARGE SCALE GENOMIC DNA]</scope>
    <source>
        <strain evidence="1 2">SDUM461004</strain>
    </source>
</reference>
<evidence type="ECO:0000313" key="1">
    <source>
        <dbReference type="EMBL" id="MDQ8194006.1"/>
    </source>
</evidence>
<dbReference type="RefSeq" id="WP_308984489.1">
    <property type="nucleotide sequence ID" value="NZ_JARXIC010000007.1"/>
</dbReference>
<gene>
    <name evidence="1" type="ORF">QEH59_06195</name>
</gene>
<evidence type="ECO:0008006" key="3">
    <source>
        <dbReference type="Google" id="ProtNLM"/>
    </source>
</evidence>
<protein>
    <recommendedName>
        <fullName evidence="3">AbiEi antitoxin C-terminal domain-containing protein</fullName>
    </recommendedName>
</protein>
<sequence>MNNSDRSAEEICGVIDPFGYISHLSAMARYGLTDRRSKALQITLPDAKTGKQLWKEQIFERDYTEEERTSLSPAEIISPSPRSSFPIKVRGQEISIKRTSHLADSQPIKGSLSRIEKVGQVFAGMLEEPDLCGGMKHVIEVWEEHAQTYLEEIIEAVESRPKGITKVRAGYLLDELLGIKNPRIENWTQFAQRGGSRMLNPSAPFESKFSEKWMLSLNVN</sequence>
<accession>A0ABU1AGP6</accession>
<dbReference type="EMBL" id="JARXIC010000007">
    <property type="protein sequence ID" value="MDQ8194006.1"/>
    <property type="molecule type" value="Genomic_DNA"/>
</dbReference>
<comment type="caution">
    <text evidence="1">The sequence shown here is derived from an EMBL/GenBank/DDBJ whole genome shotgun (WGS) entry which is preliminary data.</text>
</comment>
<dbReference type="Proteomes" id="UP001243717">
    <property type="component" value="Unassembled WGS sequence"/>
</dbReference>
<organism evidence="1 2">
    <name type="scientific">Thalassobacterium sedimentorum</name>
    <dbReference type="NCBI Taxonomy" id="3041258"/>
    <lineage>
        <taxon>Bacteria</taxon>
        <taxon>Pseudomonadati</taxon>
        <taxon>Verrucomicrobiota</taxon>
        <taxon>Opitutia</taxon>
        <taxon>Puniceicoccales</taxon>
        <taxon>Coraliomargaritaceae</taxon>
        <taxon>Thalassobacterium</taxon>
    </lineage>
</organism>
<name>A0ABU1AGP6_9BACT</name>
<evidence type="ECO:0000313" key="2">
    <source>
        <dbReference type="Proteomes" id="UP001243717"/>
    </source>
</evidence>